<proteinExistence type="predicted"/>
<feature type="compositionally biased region" description="Acidic residues" evidence="1">
    <location>
        <begin position="1"/>
        <end position="12"/>
    </location>
</feature>
<feature type="compositionally biased region" description="Basic and acidic residues" evidence="1">
    <location>
        <begin position="74"/>
        <end position="113"/>
    </location>
</feature>
<reference evidence="2 3" key="1">
    <citation type="journal article" date="2016" name="Mol. Biol. Evol.">
        <title>Comparative Genomics of Early-Diverging Mushroom-Forming Fungi Provides Insights into the Origins of Lignocellulose Decay Capabilities.</title>
        <authorList>
            <person name="Nagy L.G."/>
            <person name="Riley R."/>
            <person name="Tritt A."/>
            <person name="Adam C."/>
            <person name="Daum C."/>
            <person name="Floudas D."/>
            <person name="Sun H."/>
            <person name="Yadav J.S."/>
            <person name="Pangilinan J."/>
            <person name="Larsson K.H."/>
            <person name="Matsuura K."/>
            <person name="Barry K."/>
            <person name="Labutti K."/>
            <person name="Kuo R."/>
            <person name="Ohm R.A."/>
            <person name="Bhattacharya S.S."/>
            <person name="Shirouzu T."/>
            <person name="Yoshinaga Y."/>
            <person name="Martin F.M."/>
            <person name="Grigoriev I.V."/>
            <person name="Hibbett D.S."/>
        </authorList>
    </citation>
    <scope>NUCLEOTIDE SEQUENCE [LARGE SCALE GENOMIC DNA]</scope>
    <source>
        <strain evidence="2 3">HHB14362 ss-1</strain>
    </source>
</reference>
<evidence type="ECO:0000313" key="2">
    <source>
        <dbReference type="EMBL" id="KZT22049.1"/>
    </source>
</evidence>
<keyword evidence="3" id="KW-1185">Reference proteome</keyword>
<dbReference type="AlphaFoldDB" id="A0A165Q7W0"/>
<accession>A0A165Q7W0</accession>
<evidence type="ECO:0000313" key="3">
    <source>
        <dbReference type="Proteomes" id="UP000076761"/>
    </source>
</evidence>
<feature type="region of interest" description="Disordered" evidence="1">
    <location>
        <begin position="1"/>
        <end position="122"/>
    </location>
</feature>
<dbReference type="InParanoid" id="A0A165Q7W0"/>
<dbReference type="Proteomes" id="UP000076761">
    <property type="component" value="Unassembled WGS sequence"/>
</dbReference>
<evidence type="ECO:0000256" key="1">
    <source>
        <dbReference type="SAM" id="MobiDB-lite"/>
    </source>
</evidence>
<sequence length="122" mass="13602">MSDDHSDEERSDEEERRRDSDDEWEGGSSEAGGDGWDEEYQIEDWATNVRGGGREQNVSQHRGNDRGPGAPLRKPLDGKKPKDGKDSKKNGKDSKTNGKDSKKDRDDQSKDSGKGPQQLSKK</sequence>
<gene>
    <name evidence="2" type="ORF">NEOLEDRAFT_1244200</name>
</gene>
<organism evidence="2 3">
    <name type="scientific">Neolentinus lepideus HHB14362 ss-1</name>
    <dbReference type="NCBI Taxonomy" id="1314782"/>
    <lineage>
        <taxon>Eukaryota</taxon>
        <taxon>Fungi</taxon>
        <taxon>Dikarya</taxon>
        <taxon>Basidiomycota</taxon>
        <taxon>Agaricomycotina</taxon>
        <taxon>Agaricomycetes</taxon>
        <taxon>Gloeophyllales</taxon>
        <taxon>Gloeophyllaceae</taxon>
        <taxon>Neolentinus</taxon>
    </lineage>
</organism>
<protein>
    <submittedName>
        <fullName evidence="2">Uncharacterized protein</fullName>
    </submittedName>
</protein>
<dbReference type="EMBL" id="KV425600">
    <property type="protein sequence ID" value="KZT22049.1"/>
    <property type="molecule type" value="Genomic_DNA"/>
</dbReference>
<name>A0A165Q7W0_9AGAM</name>